<keyword evidence="1" id="KW-0472">Membrane</keyword>
<sequence>MIKIEQIIFLVLIFSMYVVGLYAQIPACCASNTCCTIGTCCPKGVPTCC</sequence>
<organism evidence="2 3">
    <name type="scientific">Meloidogyne enterolobii</name>
    <name type="common">Root-knot nematode worm</name>
    <name type="synonym">Meloidogyne mayaguensis</name>
    <dbReference type="NCBI Taxonomy" id="390850"/>
    <lineage>
        <taxon>Eukaryota</taxon>
        <taxon>Metazoa</taxon>
        <taxon>Ecdysozoa</taxon>
        <taxon>Nematoda</taxon>
        <taxon>Chromadorea</taxon>
        <taxon>Rhabditida</taxon>
        <taxon>Tylenchina</taxon>
        <taxon>Tylenchomorpha</taxon>
        <taxon>Tylenchoidea</taxon>
        <taxon>Meloidogynidae</taxon>
        <taxon>Meloidogyninae</taxon>
        <taxon>Meloidogyne</taxon>
    </lineage>
</organism>
<dbReference type="AlphaFoldDB" id="A0A6V7UGK8"/>
<evidence type="ECO:0000313" key="3">
    <source>
        <dbReference type="Proteomes" id="UP000580250"/>
    </source>
</evidence>
<accession>A0A6V7UGK8</accession>
<feature type="transmembrane region" description="Helical" evidence="1">
    <location>
        <begin position="7"/>
        <end position="25"/>
    </location>
</feature>
<name>A0A6V7UGK8_MELEN</name>
<comment type="caution">
    <text evidence="2">The sequence shown here is derived from an EMBL/GenBank/DDBJ whole genome shotgun (WGS) entry which is preliminary data.</text>
</comment>
<protein>
    <submittedName>
        <fullName evidence="2">Uncharacterized protein</fullName>
    </submittedName>
</protein>
<evidence type="ECO:0000256" key="1">
    <source>
        <dbReference type="SAM" id="Phobius"/>
    </source>
</evidence>
<reference evidence="2 3" key="1">
    <citation type="submission" date="2020-08" db="EMBL/GenBank/DDBJ databases">
        <authorList>
            <person name="Koutsovoulos G."/>
            <person name="Danchin GJ E."/>
        </authorList>
    </citation>
    <scope>NUCLEOTIDE SEQUENCE [LARGE SCALE GENOMIC DNA]</scope>
</reference>
<keyword evidence="1" id="KW-0812">Transmembrane</keyword>
<evidence type="ECO:0000313" key="2">
    <source>
        <dbReference type="EMBL" id="CAD2157218.1"/>
    </source>
</evidence>
<gene>
    <name evidence="2" type="ORF">MENT_LOCUS12524</name>
</gene>
<dbReference type="Proteomes" id="UP000580250">
    <property type="component" value="Unassembled WGS sequence"/>
</dbReference>
<proteinExistence type="predicted"/>
<keyword evidence="1" id="KW-1133">Transmembrane helix</keyword>
<dbReference type="EMBL" id="CAJEWN010000065">
    <property type="protein sequence ID" value="CAD2157218.1"/>
    <property type="molecule type" value="Genomic_DNA"/>
</dbReference>